<proteinExistence type="predicted"/>
<dbReference type="SMART" id="SM00256">
    <property type="entry name" value="FBOX"/>
    <property type="match status" value="1"/>
</dbReference>
<dbReference type="EMBL" id="KN817522">
    <property type="protein sequence ID" value="KJA27954.1"/>
    <property type="molecule type" value="Genomic_DNA"/>
</dbReference>
<dbReference type="SUPFAM" id="SSF81383">
    <property type="entry name" value="F-box domain"/>
    <property type="match status" value="1"/>
</dbReference>
<dbReference type="OrthoDB" id="3211970at2759"/>
<keyword evidence="3" id="KW-1185">Reference proteome</keyword>
<dbReference type="OMA" id="SHACSVE"/>
<feature type="domain" description="F-box" evidence="1">
    <location>
        <begin position="5"/>
        <end position="51"/>
    </location>
</feature>
<reference evidence="3" key="1">
    <citation type="submission" date="2014-04" db="EMBL/GenBank/DDBJ databases">
        <title>Evolutionary Origins and Diversification of the Mycorrhizal Mutualists.</title>
        <authorList>
            <consortium name="DOE Joint Genome Institute"/>
            <consortium name="Mycorrhizal Genomics Consortium"/>
            <person name="Kohler A."/>
            <person name="Kuo A."/>
            <person name="Nagy L.G."/>
            <person name="Floudas D."/>
            <person name="Copeland A."/>
            <person name="Barry K.W."/>
            <person name="Cichocki N."/>
            <person name="Veneault-Fourrey C."/>
            <person name="LaButti K."/>
            <person name="Lindquist E.A."/>
            <person name="Lipzen A."/>
            <person name="Lundell T."/>
            <person name="Morin E."/>
            <person name="Murat C."/>
            <person name="Riley R."/>
            <person name="Ohm R."/>
            <person name="Sun H."/>
            <person name="Tunlid A."/>
            <person name="Henrissat B."/>
            <person name="Grigoriev I.V."/>
            <person name="Hibbett D.S."/>
            <person name="Martin F."/>
        </authorList>
    </citation>
    <scope>NUCLEOTIDE SEQUENCE [LARGE SCALE GENOMIC DNA]</scope>
    <source>
        <strain evidence="3">FD-334 SS-4</strain>
    </source>
</reference>
<dbReference type="AlphaFoldDB" id="A0A0D2PAL7"/>
<organism evidence="2 3">
    <name type="scientific">Hypholoma sublateritium (strain FD-334 SS-4)</name>
    <dbReference type="NCBI Taxonomy" id="945553"/>
    <lineage>
        <taxon>Eukaryota</taxon>
        <taxon>Fungi</taxon>
        <taxon>Dikarya</taxon>
        <taxon>Basidiomycota</taxon>
        <taxon>Agaricomycotina</taxon>
        <taxon>Agaricomycetes</taxon>
        <taxon>Agaricomycetidae</taxon>
        <taxon>Agaricales</taxon>
        <taxon>Agaricineae</taxon>
        <taxon>Strophariaceae</taxon>
        <taxon>Hypholoma</taxon>
    </lineage>
</organism>
<evidence type="ECO:0000313" key="3">
    <source>
        <dbReference type="Proteomes" id="UP000054270"/>
    </source>
</evidence>
<dbReference type="Gene3D" id="1.20.1280.50">
    <property type="match status" value="1"/>
</dbReference>
<dbReference type="PROSITE" id="PS50181">
    <property type="entry name" value="FBOX"/>
    <property type="match status" value="1"/>
</dbReference>
<dbReference type="Pfam" id="PF12937">
    <property type="entry name" value="F-box-like"/>
    <property type="match status" value="1"/>
</dbReference>
<gene>
    <name evidence="2" type="ORF">HYPSUDRAFT_34195</name>
</gene>
<dbReference type="InterPro" id="IPR036047">
    <property type="entry name" value="F-box-like_dom_sf"/>
</dbReference>
<protein>
    <recommendedName>
        <fullName evidence="1">F-box domain-containing protein</fullName>
    </recommendedName>
</protein>
<dbReference type="InterPro" id="IPR001810">
    <property type="entry name" value="F-box_dom"/>
</dbReference>
<sequence length="583" mass="64526">MEILSSPILLLPPEILVLILELLHLRDLLSIRQTCRGLSKITYERELWMKMLGEQSSYLPLPRDLLDAYRREDTHLPEHSDAEIESVVTEAEIMSELWTRWRPQSPYKLQRESVGNTLMGVKLFLDRWLLVVYFEGGVYLYDTQPPDPVTSSFSSASTSRLSRRVPILRAARFLDSGLWITHAVSIDLKGQTIFLALSRSAPPHMVQIYKINLAPLASESTSTVYPFHLLKSIPLPLYKVIRCMDPERKLIALSTSGLVEILNWDECQGGSAGDSLNSQTITVNADDQEGLWNGIIAVRFIGEYVLIFRTRSMEVLKYGPGCHSFTNSESPSLKHKFNMTFREVSFSETTTLYHPVSQTQTSELSLFAYDVIQGLFHYVVRVRTSATLEIDADGIYPSLEVILTGVYPLAVSATLSQLYLPLLPAHDTPSGASPAAPANTAYSANFTPSPLPTPLSTHMPARASLRMQSGLDGGARGFLSTQAIGAQGRRGMWIERKRASTLREIQVWGQASPTALASYARTPPSAGAAMAAVEIPRRIVHSLQSFDLRDDITCCAFGELSGVIVLGHRSGDISVLELNGDDS</sequence>
<accession>A0A0D2PAL7</accession>
<name>A0A0D2PAL7_HYPSF</name>
<evidence type="ECO:0000259" key="1">
    <source>
        <dbReference type="PROSITE" id="PS50181"/>
    </source>
</evidence>
<dbReference type="STRING" id="945553.A0A0D2PAL7"/>
<dbReference type="Proteomes" id="UP000054270">
    <property type="component" value="Unassembled WGS sequence"/>
</dbReference>
<evidence type="ECO:0000313" key="2">
    <source>
        <dbReference type="EMBL" id="KJA27954.1"/>
    </source>
</evidence>